<proteinExistence type="predicted"/>
<keyword evidence="1" id="KW-0677">Repeat</keyword>
<dbReference type="Proteomes" id="UP000646827">
    <property type="component" value="Unassembled WGS sequence"/>
</dbReference>
<accession>A0A8H7S8P3</accession>
<dbReference type="PROSITE" id="PS50088">
    <property type="entry name" value="ANK_REPEAT"/>
    <property type="match status" value="2"/>
</dbReference>
<feature type="repeat" description="ANK" evidence="3">
    <location>
        <begin position="634"/>
        <end position="657"/>
    </location>
</feature>
<feature type="region of interest" description="Disordered" evidence="5">
    <location>
        <begin position="382"/>
        <end position="432"/>
    </location>
</feature>
<protein>
    <submittedName>
        <fullName evidence="6">Uncharacterized protein</fullName>
    </submittedName>
</protein>
<feature type="region of interest" description="Disordered" evidence="5">
    <location>
        <begin position="697"/>
        <end position="728"/>
    </location>
</feature>
<dbReference type="AlphaFoldDB" id="A0A8H7S8P3"/>
<dbReference type="Pfam" id="PF12796">
    <property type="entry name" value="Ank_2"/>
    <property type="match status" value="1"/>
</dbReference>
<feature type="compositionally biased region" description="Low complexity" evidence="5">
    <location>
        <begin position="225"/>
        <end position="235"/>
    </location>
</feature>
<dbReference type="EMBL" id="JAEPRB010000035">
    <property type="protein sequence ID" value="KAG2224890.1"/>
    <property type="molecule type" value="Genomic_DNA"/>
</dbReference>
<dbReference type="OrthoDB" id="426293at2759"/>
<feature type="compositionally biased region" description="Low complexity" evidence="5">
    <location>
        <begin position="382"/>
        <end position="402"/>
    </location>
</feature>
<feature type="compositionally biased region" description="Low complexity" evidence="5">
    <location>
        <begin position="119"/>
        <end position="161"/>
    </location>
</feature>
<feature type="compositionally biased region" description="Low complexity" evidence="5">
    <location>
        <begin position="177"/>
        <end position="186"/>
    </location>
</feature>
<sequence length="734" mass="79935">MDDLTRPFDRMIIRDDINHLNHNTTNNNDLELPMSARECLIGLIQQVDHDNLRQVLKVELKRLLTDHERLVTMLQQRTQQLEQENNQLKNINDEHQKRYEKAVREMQFFKKKFDYLSKQQQPTTSSPQPTATAATQIVHSNSSTTTTTTTSRSRSLSVESDTLSELPTFSASTSYHNNNNNYQQQYPAPPAPPTHLHHNSLPPQQAPPPPPPQQQALPPTPASPPQQRLQQPSLAGGYPLTPTSPQPSVISDATYESQHSNGRGGAMPSRSSSSSTTSSLLHHYHQQQHQQTPPSQSYWNGSSLPSSVSSISSASASMATMSLADNPSRQPPQHPIRHPGTNSIYSVSSDHTTGTDMSSIHQGMMLQQGGQGQQQRSFLRHNPSLHSSYSSPSTASSNLSGNGSAGPGTVYSVPMTPVRSATSTSGYTGSSMIQQRRVDPLMFGGSDGLWDTIAKSKGSDVTVEKIISNFLRRGGSPNTAKQSPGTSAVKYGYGMIHALIVTKAPGALDLLLQQGANPNAMTMSDQEEDKVTPCYLAASVGWLAGLQKLVQAGGDLIQARGQGPRNKTALHAAAEHCHAAVVEFIVGYTQGALNLEVDNIGATALHYASLSGHTDLVCFLIRSCRIPANQNDHRGEQPIHWASRAGRLEVVTLLVERFGCDINAYVSKRVPTPLELAKSNSHKRLLDYLKGMGALTTKKMDKKRNEEKSKNPPSHLESTLATNGLLGGDDDAFF</sequence>
<evidence type="ECO:0000313" key="6">
    <source>
        <dbReference type="EMBL" id="KAG2224890.1"/>
    </source>
</evidence>
<keyword evidence="2 3" id="KW-0040">ANK repeat</keyword>
<feature type="coiled-coil region" evidence="4">
    <location>
        <begin position="57"/>
        <end position="112"/>
    </location>
</feature>
<dbReference type="SUPFAM" id="SSF48403">
    <property type="entry name" value="Ankyrin repeat"/>
    <property type="match status" value="1"/>
</dbReference>
<feature type="compositionally biased region" description="Polar residues" evidence="5">
    <location>
        <begin position="163"/>
        <end position="176"/>
    </location>
</feature>
<organism evidence="6 7">
    <name type="scientific">Circinella minor</name>
    <dbReference type="NCBI Taxonomy" id="1195481"/>
    <lineage>
        <taxon>Eukaryota</taxon>
        <taxon>Fungi</taxon>
        <taxon>Fungi incertae sedis</taxon>
        <taxon>Mucoromycota</taxon>
        <taxon>Mucoromycotina</taxon>
        <taxon>Mucoromycetes</taxon>
        <taxon>Mucorales</taxon>
        <taxon>Lichtheimiaceae</taxon>
        <taxon>Circinella</taxon>
    </lineage>
</organism>
<gene>
    <name evidence="6" type="ORF">INT45_010839</name>
</gene>
<feature type="compositionally biased region" description="Pro residues" evidence="5">
    <location>
        <begin position="204"/>
        <end position="224"/>
    </location>
</feature>
<feature type="compositionally biased region" description="Low complexity" evidence="5">
    <location>
        <begin position="269"/>
        <end position="324"/>
    </location>
</feature>
<reference evidence="6 7" key="1">
    <citation type="submission" date="2020-12" db="EMBL/GenBank/DDBJ databases">
        <title>Metabolic potential, ecology and presence of endohyphal bacteria is reflected in genomic diversity of Mucoromycotina.</title>
        <authorList>
            <person name="Muszewska A."/>
            <person name="Okrasinska A."/>
            <person name="Steczkiewicz K."/>
            <person name="Drgas O."/>
            <person name="Orlowska M."/>
            <person name="Perlinska-Lenart U."/>
            <person name="Aleksandrzak-Piekarczyk T."/>
            <person name="Szatraj K."/>
            <person name="Zielenkiewicz U."/>
            <person name="Pilsyk S."/>
            <person name="Malc E."/>
            <person name="Mieczkowski P."/>
            <person name="Kruszewska J.S."/>
            <person name="Biernat P."/>
            <person name="Pawlowska J."/>
        </authorList>
    </citation>
    <scope>NUCLEOTIDE SEQUENCE [LARGE SCALE GENOMIC DNA]</scope>
    <source>
        <strain evidence="6 7">CBS 142.35</strain>
    </source>
</reference>
<feature type="compositionally biased region" description="Polar residues" evidence="5">
    <location>
        <begin position="340"/>
        <end position="357"/>
    </location>
</feature>
<feature type="compositionally biased region" description="Polar residues" evidence="5">
    <location>
        <begin position="241"/>
        <end position="261"/>
    </location>
</feature>
<name>A0A8H7S8P3_9FUNG</name>
<evidence type="ECO:0000313" key="7">
    <source>
        <dbReference type="Proteomes" id="UP000646827"/>
    </source>
</evidence>
<dbReference type="SMART" id="SM00248">
    <property type="entry name" value="ANK"/>
    <property type="match status" value="5"/>
</dbReference>
<keyword evidence="4" id="KW-0175">Coiled coil</keyword>
<dbReference type="InterPro" id="IPR002110">
    <property type="entry name" value="Ankyrin_rpt"/>
</dbReference>
<evidence type="ECO:0000256" key="4">
    <source>
        <dbReference type="SAM" id="Coils"/>
    </source>
</evidence>
<keyword evidence="7" id="KW-1185">Reference proteome</keyword>
<feature type="compositionally biased region" description="Low complexity" evidence="5">
    <location>
        <begin position="420"/>
        <end position="431"/>
    </location>
</feature>
<dbReference type="PANTHER" id="PTHR24198">
    <property type="entry name" value="ANKYRIN REPEAT AND PROTEIN KINASE DOMAIN-CONTAINING PROTEIN"/>
    <property type="match status" value="1"/>
</dbReference>
<feature type="repeat" description="ANK" evidence="3">
    <location>
        <begin position="600"/>
        <end position="622"/>
    </location>
</feature>
<evidence type="ECO:0000256" key="5">
    <source>
        <dbReference type="SAM" id="MobiDB-lite"/>
    </source>
</evidence>
<evidence type="ECO:0000256" key="3">
    <source>
        <dbReference type="PROSITE-ProRule" id="PRU00023"/>
    </source>
</evidence>
<comment type="caution">
    <text evidence="6">The sequence shown here is derived from an EMBL/GenBank/DDBJ whole genome shotgun (WGS) entry which is preliminary data.</text>
</comment>
<dbReference type="InterPro" id="IPR036770">
    <property type="entry name" value="Ankyrin_rpt-contain_sf"/>
</dbReference>
<feature type="region of interest" description="Disordered" evidence="5">
    <location>
        <begin position="118"/>
        <end position="357"/>
    </location>
</feature>
<dbReference type="PROSITE" id="PS50297">
    <property type="entry name" value="ANK_REP_REGION"/>
    <property type="match status" value="2"/>
</dbReference>
<evidence type="ECO:0000256" key="1">
    <source>
        <dbReference type="ARBA" id="ARBA00022737"/>
    </source>
</evidence>
<dbReference type="PANTHER" id="PTHR24198:SF165">
    <property type="entry name" value="ANKYRIN REPEAT-CONTAINING PROTEIN-RELATED"/>
    <property type="match status" value="1"/>
</dbReference>
<evidence type="ECO:0000256" key="2">
    <source>
        <dbReference type="ARBA" id="ARBA00023043"/>
    </source>
</evidence>
<dbReference type="Gene3D" id="1.25.40.20">
    <property type="entry name" value="Ankyrin repeat-containing domain"/>
    <property type="match status" value="1"/>
</dbReference>